<keyword evidence="2" id="KW-1185">Reference proteome</keyword>
<reference evidence="1" key="1">
    <citation type="submission" date="2021-01" db="EMBL/GenBank/DDBJ databases">
        <title>Adiantum capillus-veneris genome.</title>
        <authorList>
            <person name="Fang Y."/>
            <person name="Liao Q."/>
        </authorList>
    </citation>
    <scope>NUCLEOTIDE SEQUENCE</scope>
    <source>
        <strain evidence="1">H3</strain>
        <tissue evidence="1">Leaf</tissue>
    </source>
</reference>
<organism evidence="1 2">
    <name type="scientific">Adiantum capillus-veneris</name>
    <name type="common">Maidenhair fern</name>
    <dbReference type="NCBI Taxonomy" id="13818"/>
    <lineage>
        <taxon>Eukaryota</taxon>
        <taxon>Viridiplantae</taxon>
        <taxon>Streptophyta</taxon>
        <taxon>Embryophyta</taxon>
        <taxon>Tracheophyta</taxon>
        <taxon>Polypodiopsida</taxon>
        <taxon>Polypodiidae</taxon>
        <taxon>Polypodiales</taxon>
        <taxon>Pteridineae</taxon>
        <taxon>Pteridaceae</taxon>
        <taxon>Vittarioideae</taxon>
        <taxon>Adiantum</taxon>
    </lineage>
</organism>
<dbReference type="Proteomes" id="UP000886520">
    <property type="component" value="Chromosome 19"/>
</dbReference>
<name>A0A9D4UBJ0_ADICA</name>
<dbReference type="AlphaFoldDB" id="A0A9D4UBJ0"/>
<accession>A0A9D4UBJ0</accession>
<proteinExistence type="predicted"/>
<comment type="caution">
    <text evidence="1">The sequence shown here is derived from an EMBL/GenBank/DDBJ whole genome shotgun (WGS) entry which is preliminary data.</text>
</comment>
<sequence length="263" mass="29405">MTSVQRALYAKHLELRKFNYESRGDPFLFSFAGLLGQTSQVSELFCSEVRNIDPQLDADMGACSSKPKTTDYPNASHIDSEKKSLDYELQSEAGCKHSFESTGNIDSEQMATSEYCATQSVQLQAAIEGKAVGQTKKKQVSFKASEATACENVKSRESQTRDKPVTLVNGTLVHVTEDSNTNLIKLNNAPFKQVVELSKEHMVGYDKHFVAFRSSHSLEQGWHVLEPVKPICNKLEVITDMDQMLEKLASEFERQESLCSYSL</sequence>
<protein>
    <submittedName>
        <fullName evidence="1">Uncharacterized protein</fullName>
    </submittedName>
</protein>
<evidence type="ECO:0000313" key="1">
    <source>
        <dbReference type="EMBL" id="KAI5064865.1"/>
    </source>
</evidence>
<evidence type="ECO:0000313" key="2">
    <source>
        <dbReference type="Proteomes" id="UP000886520"/>
    </source>
</evidence>
<dbReference type="EMBL" id="JABFUD020000019">
    <property type="protein sequence ID" value="KAI5064865.1"/>
    <property type="molecule type" value="Genomic_DNA"/>
</dbReference>
<gene>
    <name evidence="1" type="ORF">GOP47_0019560</name>
</gene>
<dbReference type="OrthoDB" id="2009774at2759"/>